<dbReference type="GO" id="GO:0008757">
    <property type="term" value="F:S-adenosylmethionine-dependent methyltransferase activity"/>
    <property type="evidence" value="ECO:0007669"/>
    <property type="project" value="InterPro"/>
</dbReference>
<dbReference type="GO" id="GO:0006364">
    <property type="term" value="P:rRNA processing"/>
    <property type="evidence" value="ECO:0007669"/>
    <property type="project" value="UniProtKB-KW"/>
</dbReference>
<sequence>MTPEAAYDAIHDRLSRWPDVETHDLVAADQSDRLILAEAGEIPGEVAIVGDRYGALALSILTAAPETRIRMHQDPITGERALANNAAELGIDLAGVTWHGLDASLAGGAGLVIGQLPRGLGALDEIAGVVADHADPAVRMVFGGRVKHMTPSMNDVLRVHFGDVRASRGVGKSRALHAASPVRGAGDPWPRRADHDGLALVAHGAAFAGTDLDVGTRFLLTFLDRIPSVAAAIDLGCGTGAISASYALANPEARVIATDRSAAAAASAEKTMAANGVEARVSVVRDDGLGSQPDGSADLVLLNPPFHSGNAVTDEIAPRLFADAARVLRPGGELWVVWNSHLRYRPQLERLVGETRQIGRNATFTVTASQRG</sequence>
<protein>
    <submittedName>
        <fullName evidence="7">Methyltransferase domain-containing protein</fullName>
    </submittedName>
</protein>
<dbReference type="Pfam" id="PF26049">
    <property type="entry name" value="RLMG_N"/>
    <property type="match status" value="1"/>
</dbReference>
<keyword evidence="2" id="KW-0698">rRNA processing</keyword>
<accession>A0A367YA29</accession>
<dbReference type="Proteomes" id="UP000253508">
    <property type="component" value="Unassembled WGS sequence"/>
</dbReference>
<evidence type="ECO:0000256" key="4">
    <source>
        <dbReference type="ARBA" id="ARBA00022679"/>
    </source>
</evidence>
<dbReference type="Gene3D" id="3.40.50.150">
    <property type="entry name" value="Vaccinia Virus protein VP39"/>
    <property type="match status" value="2"/>
</dbReference>
<dbReference type="OrthoDB" id="29650at2"/>
<proteinExistence type="predicted"/>
<dbReference type="SUPFAM" id="SSF53335">
    <property type="entry name" value="S-adenosyl-L-methionine-dependent methyltransferases"/>
    <property type="match status" value="1"/>
</dbReference>
<dbReference type="AlphaFoldDB" id="A0A367YA29"/>
<evidence type="ECO:0000313" key="8">
    <source>
        <dbReference type="Proteomes" id="UP000253508"/>
    </source>
</evidence>
<feature type="domain" description="RlmG N-terminal" evidence="6">
    <location>
        <begin position="13"/>
        <end position="178"/>
    </location>
</feature>
<dbReference type="CDD" id="cd02440">
    <property type="entry name" value="AdoMet_MTases"/>
    <property type="match status" value="1"/>
</dbReference>
<dbReference type="GO" id="GO:0003676">
    <property type="term" value="F:nucleic acid binding"/>
    <property type="evidence" value="ECO:0007669"/>
    <property type="project" value="InterPro"/>
</dbReference>
<dbReference type="Pfam" id="PF05175">
    <property type="entry name" value="MTS"/>
    <property type="match status" value="1"/>
</dbReference>
<reference evidence="7 8" key="1">
    <citation type="submission" date="2018-07" db="EMBL/GenBank/DDBJ databases">
        <title>Microbacterium endoborsara sp. nov., a novel actinobacterium isolated from Borszczowia aralocaspica.</title>
        <authorList>
            <person name="An D."/>
        </authorList>
    </citation>
    <scope>NUCLEOTIDE SEQUENCE [LARGE SCALE GENOMIC DNA]</scope>
    <source>
        <strain evidence="7 8">C1.15228</strain>
    </source>
</reference>
<keyword evidence="1" id="KW-0963">Cytoplasm</keyword>
<evidence type="ECO:0000313" key="7">
    <source>
        <dbReference type="EMBL" id="RCK61861.1"/>
    </source>
</evidence>
<evidence type="ECO:0000256" key="1">
    <source>
        <dbReference type="ARBA" id="ARBA00022490"/>
    </source>
</evidence>
<dbReference type="InterPro" id="IPR046977">
    <property type="entry name" value="RsmC/RlmG"/>
</dbReference>
<dbReference type="GO" id="GO:0008170">
    <property type="term" value="F:N-methyltransferase activity"/>
    <property type="evidence" value="ECO:0007669"/>
    <property type="project" value="UniProtKB-ARBA"/>
</dbReference>
<dbReference type="GO" id="GO:0032259">
    <property type="term" value="P:methylation"/>
    <property type="evidence" value="ECO:0007669"/>
    <property type="project" value="UniProtKB-KW"/>
</dbReference>
<dbReference type="InterPro" id="IPR058679">
    <property type="entry name" value="RlmG_N"/>
</dbReference>
<dbReference type="PANTHER" id="PTHR47816:SF5">
    <property type="entry name" value="RIBOSOMAL RNA LARGE SUBUNIT METHYLTRANSFERASE G"/>
    <property type="match status" value="1"/>
</dbReference>
<keyword evidence="3 7" id="KW-0489">Methyltransferase</keyword>
<evidence type="ECO:0000259" key="6">
    <source>
        <dbReference type="Pfam" id="PF26049"/>
    </source>
</evidence>
<organism evidence="7 8">
    <name type="scientific">Microbacterium sorbitolivorans</name>
    <dbReference type="NCBI Taxonomy" id="1867410"/>
    <lineage>
        <taxon>Bacteria</taxon>
        <taxon>Bacillati</taxon>
        <taxon>Actinomycetota</taxon>
        <taxon>Actinomycetes</taxon>
        <taxon>Micrococcales</taxon>
        <taxon>Microbacteriaceae</taxon>
        <taxon>Microbacterium</taxon>
    </lineage>
</organism>
<gene>
    <name evidence="7" type="ORF">DTO57_04405</name>
</gene>
<keyword evidence="4 7" id="KW-0808">Transferase</keyword>
<dbReference type="InterPro" id="IPR007848">
    <property type="entry name" value="Small_mtfrase_dom"/>
</dbReference>
<evidence type="ECO:0000259" key="5">
    <source>
        <dbReference type="Pfam" id="PF05175"/>
    </source>
</evidence>
<dbReference type="EMBL" id="QORO01000001">
    <property type="protein sequence ID" value="RCK61861.1"/>
    <property type="molecule type" value="Genomic_DNA"/>
</dbReference>
<dbReference type="PANTHER" id="PTHR47816">
    <property type="entry name" value="RIBOSOMAL RNA SMALL SUBUNIT METHYLTRANSFERASE C"/>
    <property type="match status" value="1"/>
</dbReference>
<keyword evidence="8" id="KW-1185">Reference proteome</keyword>
<evidence type="ECO:0000256" key="3">
    <source>
        <dbReference type="ARBA" id="ARBA00022603"/>
    </source>
</evidence>
<evidence type="ECO:0000256" key="2">
    <source>
        <dbReference type="ARBA" id="ARBA00022552"/>
    </source>
</evidence>
<name>A0A367YA29_9MICO</name>
<comment type="caution">
    <text evidence="7">The sequence shown here is derived from an EMBL/GenBank/DDBJ whole genome shotgun (WGS) entry which is preliminary data.</text>
</comment>
<feature type="domain" description="Methyltransferase small" evidence="5">
    <location>
        <begin position="199"/>
        <end position="367"/>
    </location>
</feature>
<dbReference type="PROSITE" id="PS00092">
    <property type="entry name" value="N6_MTASE"/>
    <property type="match status" value="1"/>
</dbReference>
<dbReference type="RefSeq" id="WP_114116963.1">
    <property type="nucleotide sequence ID" value="NZ_BMHU01000004.1"/>
</dbReference>
<dbReference type="InterPro" id="IPR002052">
    <property type="entry name" value="DNA_methylase_N6_adenine_CS"/>
</dbReference>
<dbReference type="InterPro" id="IPR029063">
    <property type="entry name" value="SAM-dependent_MTases_sf"/>
</dbReference>